<evidence type="ECO:0000259" key="6">
    <source>
        <dbReference type="Pfam" id="PF04542"/>
    </source>
</evidence>
<dbReference type="InterPro" id="IPR007627">
    <property type="entry name" value="RNA_pol_sigma70_r2"/>
</dbReference>
<dbReference type="CDD" id="cd06171">
    <property type="entry name" value="Sigma70_r4"/>
    <property type="match status" value="1"/>
</dbReference>
<dbReference type="PANTHER" id="PTHR43133">
    <property type="entry name" value="RNA POLYMERASE ECF-TYPE SIGMA FACTO"/>
    <property type="match status" value="1"/>
</dbReference>
<dbReference type="Proteomes" id="UP000319897">
    <property type="component" value="Unassembled WGS sequence"/>
</dbReference>
<sequence length="160" mass="17926">MRRHKEGLYRFLRRLTGDPEEAHDLLQDSFVAIWRNLGSFDADRPFLPWAQRIALNKVRDAARRRAVRRFLLGPSRDAETLQVADTAALPDVETADRQELARLDRAIADLPLALRAPLVLTAIEGLSQAEAGVRLGISAKAVETKVARARRILTGILDRV</sequence>
<dbReference type="InterPro" id="IPR014284">
    <property type="entry name" value="RNA_pol_sigma-70_dom"/>
</dbReference>
<keyword evidence="3" id="KW-0731">Sigma factor</keyword>
<dbReference type="Gene3D" id="1.10.1740.10">
    <property type="match status" value="1"/>
</dbReference>
<evidence type="ECO:0000313" key="8">
    <source>
        <dbReference type="EMBL" id="TPE60755.1"/>
    </source>
</evidence>
<evidence type="ECO:0000256" key="1">
    <source>
        <dbReference type="ARBA" id="ARBA00010641"/>
    </source>
</evidence>
<dbReference type="InterPro" id="IPR013249">
    <property type="entry name" value="RNA_pol_sigma70_r4_t2"/>
</dbReference>
<dbReference type="SUPFAM" id="SSF88659">
    <property type="entry name" value="Sigma3 and sigma4 domains of RNA polymerase sigma factors"/>
    <property type="match status" value="1"/>
</dbReference>
<proteinExistence type="inferred from homology"/>
<dbReference type="GO" id="GO:0006352">
    <property type="term" value="P:DNA-templated transcription initiation"/>
    <property type="evidence" value="ECO:0007669"/>
    <property type="project" value="InterPro"/>
</dbReference>
<keyword evidence="5" id="KW-0804">Transcription</keyword>
<dbReference type="InterPro" id="IPR036388">
    <property type="entry name" value="WH-like_DNA-bd_sf"/>
</dbReference>
<organism evidence="8 9">
    <name type="scientific">Sandaracinobacter neustonicus</name>
    <dbReference type="NCBI Taxonomy" id="1715348"/>
    <lineage>
        <taxon>Bacteria</taxon>
        <taxon>Pseudomonadati</taxon>
        <taxon>Pseudomonadota</taxon>
        <taxon>Alphaproteobacteria</taxon>
        <taxon>Sphingomonadales</taxon>
        <taxon>Sphingosinicellaceae</taxon>
        <taxon>Sandaracinobacter</taxon>
    </lineage>
</organism>
<dbReference type="InterPro" id="IPR039425">
    <property type="entry name" value="RNA_pol_sigma-70-like"/>
</dbReference>
<evidence type="ECO:0000256" key="5">
    <source>
        <dbReference type="ARBA" id="ARBA00023163"/>
    </source>
</evidence>
<dbReference type="SUPFAM" id="SSF88946">
    <property type="entry name" value="Sigma2 domain of RNA polymerase sigma factors"/>
    <property type="match status" value="1"/>
</dbReference>
<evidence type="ECO:0000256" key="4">
    <source>
        <dbReference type="ARBA" id="ARBA00023125"/>
    </source>
</evidence>
<evidence type="ECO:0000313" key="9">
    <source>
        <dbReference type="Proteomes" id="UP000319897"/>
    </source>
</evidence>
<dbReference type="GO" id="GO:0016987">
    <property type="term" value="F:sigma factor activity"/>
    <property type="evidence" value="ECO:0007669"/>
    <property type="project" value="UniProtKB-KW"/>
</dbReference>
<dbReference type="Pfam" id="PF04542">
    <property type="entry name" value="Sigma70_r2"/>
    <property type="match status" value="1"/>
</dbReference>
<dbReference type="EMBL" id="VFSU01000025">
    <property type="protein sequence ID" value="TPE60755.1"/>
    <property type="molecule type" value="Genomic_DNA"/>
</dbReference>
<evidence type="ECO:0000256" key="2">
    <source>
        <dbReference type="ARBA" id="ARBA00023015"/>
    </source>
</evidence>
<keyword evidence="4" id="KW-0238">DNA-binding</keyword>
<feature type="domain" description="RNA polymerase sigma-70 region 2" evidence="6">
    <location>
        <begin position="2"/>
        <end position="66"/>
    </location>
</feature>
<accession>A0A501XJY7</accession>
<evidence type="ECO:0000259" key="7">
    <source>
        <dbReference type="Pfam" id="PF08281"/>
    </source>
</evidence>
<comment type="caution">
    <text evidence="8">The sequence shown here is derived from an EMBL/GenBank/DDBJ whole genome shotgun (WGS) entry which is preliminary data.</text>
</comment>
<feature type="domain" description="RNA polymerase sigma factor 70 region 4 type 2" evidence="7">
    <location>
        <begin position="101"/>
        <end position="151"/>
    </location>
</feature>
<dbReference type="InterPro" id="IPR013325">
    <property type="entry name" value="RNA_pol_sigma_r2"/>
</dbReference>
<dbReference type="AlphaFoldDB" id="A0A501XJY7"/>
<comment type="similarity">
    <text evidence="1">Belongs to the sigma-70 factor family. ECF subfamily.</text>
</comment>
<protein>
    <submittedName>
        <fullName evidence="8">RNA polymerase sigma factor</fullName>
    </submittedName>
</protein>
<keyword evidence="2" id="KW-0805">Transcription regulation</keyword>
<dbReference type="NCBIfam" id="TIGR02937">
    <property type="entry name" value="sigma70-ECF"/>
    <property type="match status" value="1"/>
</dbReference>
<dbReference type="Gene3D" id="1.10.10.10">
    <property type="entry name" value="Winged helix-like DNA-binding domain superfamily/Winged helix DNA-binding domain"/>
    <property type="match status" value="1"/>
</dbReference>
<dbReference type="GO" id="GO:0003677">
    <property type="term" value="F:DNA binding"/>
    <property type="evidence" value="ECO:0007669"/>
    <property type="project" value="UniProtKB-KW"/>
</dbReference>
<dbReference type="OrthoDB" id="7041663at2"/>
<reference evidence="8 9" key="1">
    <citation type="submission" date="2019-06" db="EMBL/GenBank/DDBJ databases">
        <authorList>
            <person name="Lee I."/>
            <person name="Jang G.I."/>
            <person name="Hwang C.Y."/>
        </authorList>
    </citation>
    <scope>NUCLEOTIDE SEQUENCE [LARGE SCALE GENOMIC DNA]</scope>
    <source>
        <strain evidence="8 9">PAMC 28131</strain>
    </source>
</reference>
<dbReference type="Pfam" id="PF08281">
    <property type="entry name" value="Sigma70_r4_2"/>
    <property type="match status" value="1"/>
</dbReference>
<evidence type="ECO:0000256" key="3">
    <source>
        <dbReference type="ARBA" id="ARBA00023082"/>
    </source>
</evidence>
<dbReference type="PANTHER" id="PTHR43133:SF8">
    <property type="entry name" value="RNA POLYMERASE SIGMA FACTOR HI_1459-RELATED"/>
    <property type="match status" value="1"/>
</dbReference>
<name>A0A501XJY7_9SPHN</name>
<gene>
    <name evidence="8" type="ORF">FJQ54_10165</name>
</gene>
<dbReference type="InterPro" id="IPR013324">
    <property type="entry name" value="RNA_pol_sigma_r3/r4-like"/>
</dbReference>
<keyword evidence="9" id="KW-1185">Reference proteome</keyword>